<reference evidence="3 4" key="1">
    <citation type="submission" date="2018-11" db="EMBL/GenBank/DDBJ databases">
        <title>YIM 102482-1 draft genome.</title>
        <authorList>
            <person name="Li G."/>
            <person name="Jiang Y."/>
        </authorList>
    </citation>
    <scope>NUCLEOTIDE SEQUENCE [LARGE SCALE GENOMIC DNA]</scope>
    <source>
        <strain evidence="3 4">YIM 102482-1</strain>
    </source>
</reference>
<dbReference type="Gene3D" id="3.40.830.10">
    <property type="entry name" value="LigB-like"/>
    <property type="match status" value="1"/>
</dbReference>
<evidence type="ECO:0000313" key="3">
    <source>
        <dbReference type="EMBL" id="RRJ85813.1"/>
    </source>
</evidence>
<dbReference type="PANTHER" id="PTHR11060">
    <property type="entry name" value="PROTEIN MEMO1"/>
    <property type="match status" value="1"/>
</dbReference>
<dbReference type="InterPro" id="IPR002737">
    <property type="entry name" value="MEMO1_fam"/>
</dbReference>
<dbReference type="NCBIfam" id="TIGR04336">
    <property type="entry name" value="AmmeMemoSam_B"/>
    <property type="match status" value="1"/>
</dbReference>
<comment type="caution">
    <text evidence="3">The sequence shown here is derived from an EMBL/GenBank/DDBJ whole genome shotgun (WGS) entry which is preliminary data.</text>
</comment>
<dbReference type="EMBL" id="RQVS01000017">
    <property type="protein sequence ID" value="RRJ85813.1"/>
    <property type="molecule type" value="Genomic_DNA"/>
</dbReference>
<dbReference type="AlphaFoldDB" id="A0A3P3VYR2"/>
<dbReference type="Pfam" id="PF01875">
    <property type="entry name" value="Memo"/>
    <property type="match status" value="1"/>
</dbReference>
<sequence>MTVRSPAVAGLFYPADAAELSASVDRMLAEASVPDVAPGVPLRALVVPHAGHRFSGPTAATGYVQLDIGSVRTVVLLGPTHRVGIRGIADAGFDAFNTPLGDVRVDRDLVARALTHPAVITAPRVHAEEHSLEVHLPFLQRQLGDFALVPLAVGDVPPATVAEVIALFDGDPQTVILVSSDLSHFEAYESARAHDAETLQRIVALDATLQPTDACGVRPLNGLLTRARAKHWQPSLVSACNSGDTPDGDLRRVVGYATVAFHAPPASSD</sequence>
<accession>A0A3P3VYR2</accession>
<protein>
    <recommendedName>
        <fullName evidence="2">MEMO1 family protein EG850_11695</fullName>
    </recommendedName>
</protein>
<dbReference type="OrthoDB" id="9785549at2"/>
<evidence type="ECO:0000256" key="2">
    <source>
        <dbReference type="HAMAP-Rule" id="MF_00055"/>
    </source>
</evidence>
<dbReference type="PANTHER" id="PTHR11060:SF0">
    <property type="entry name" value="PROTEIN MEMO1"/>
    <property type="match status" value="1"/>
</dbReference>
<keyword evidence="4" id="KW-1185">Reference proteome</keyword>
<dbReference type="HAMAP" id="MF_00055">
    <property type="entry name" value="MEMO1"/>
    <property type="match status" value="1"/>
</dbReference>
<gene>
    <name evidence="3" type="primary">amrB</name>
    <name evidence="3" type="ORF">EG850_11695</name>
</gene>
<organism evidence="3 4">
    <name type="scientific">Gulosibacter macacae</name>
    <dbReference type="NCBI Taxonomy" id="2488791"/>
    <lineage>
        <taxon>Bacteria</taxon>
        <taxon>Bacillati</taxon>
        <taxon>Actinomycetota</taxon>
        <taxon>Actinomycetes</taxon>
        <taxon>Micrococcales</taxon>
        <taxon>Microbacteriaceae</taxon>
        <taxon>Gulosibacter</taxon>
    </lineage>
</organism>
<dbReference type="RefSeq" id="WP_124973683.1">
    <property type="nucleotide sequence ID" value="NZ_RQVS01000017.1"/>
</dbReference>
<comment type="similarity">
    <text evidence="1 2">Belongs to the MEMO1 family.</text>
</comment>
<evidence type="ECO:0000256" key="1">
    <source>
        <dbReference type="ARBA" id="ARBA00006315"/>
    </source>
</evidence>
<dbReference type="CDD" id="cd07361">
    <property type="entry name" value="MEMO_like"/>
    <property type="match status" value="1"/>
</dbReference>
<proteinExistence type="inferred from homology"/>
<name>A0A3P3VYR2_9MICO</name>
<evidence type="ECO:0000313" key="4">
    <source>
        <dbReference type="Proteomes" id="UP000274391"/>
    </source>
</evidence>
<dbReference type="Proteomes" id="UP000274391">
    <property type="component" value="Unassembled WGS sequence"/>
</dbReference>